<organism evidence="1 2">
    <name type="scientific">Alteromonas mediterranea</name>
    <dbReference type="NCBI Taxonomy" id="314275"/>
    <lineage>
        <taxon>Bacteria</taxon>
        <taxon>Pseudomonadati</taxon>
        <taxon>Pseudomonadota</taxon>
        <taxon>Gammaproteobacteria</taxon>
        <taxon>Alteromonadales</taxon>
        <taxon>Alteromonadaceae</taxon>
        <taxon>Alteromonas/Salinimonas group</taxon>
        <taxon>Alteromonas</taxon>
    </lineage>
</organism>
<keyword evidence="1" id="KW-0614">Plasmid</keyword>
<dbReference type="RefSeq" id="WP_015068580.1">
    <property type="nucleotide sequence ID" value="NZ_CAKMLI010000007.1"/>
</dbReference>
<evidence type="ECO:0000313" key="2">
    <source>
        <dbReference type="Proteomes" id="UP000061468"/>
    </source>
</evidence>
<name>A0AAC8XNW7_9ALTE</name>
<proteinExistence type="predicted"/>
<dbReference type="GeneID" id="56269199"/>
<geneLocation type="plasmid" evidence="1 2">
    <name>pAMEDUM8_300</name>
</geneLocation>
<evidence type="ECO:0000313" key="1">
    <source>
        <dbReference type="EMBL" id="AMJ80764.1"/>
    </source>
</evidence>
<protein>
    <submittedName>
        <fullName evidence="1">Uncharacterized protein</fullName>
    </submittedName>
</protein>
<sequence>MLTINDDCFFWNDEERERIPESRAGGYQVQNNNGDCFPDFKHIVFESEDVARRLLVTAICVTKQNDWRRVFISLEEISEDSKLLVRL</sequence>
<dbReference type="AlphaFoldDB" id="A0AAC8XNW7"/>
<accession>A0AAC8XNW7</accession>
<dbReference type="EMBL" id="CP013929">
    <property type="protein sequence ID" value="AMJ80764.1"/>
    <property type="molecule type" value="Genomic_DNA"/>
</dbReference>
<dbReference type="Proteomes" id="UP000061468">
    <property type="component" value="Plasmid pAMEDUM8_300"/>
</dbReference>
<gene>
    <name evidence="1" type="ORF">AV942_20485</name>
</gene>
<reference evidence="1 2" key="1">
    <citation type="submission" date="2015-12" db="EMBL/GenBank/DDBJ databases">
        <title>Intraspecies pangenome expansion in the marine bacterium Alteromonas.</title>
        <authorList>
            <person name="Lopez-Perez M."/>
            <person name="Rodriguez-Valera F."/>
        </authorList>
    </citation>
    <scope>NUCLEOTIDE SEQUENCE [LARGE SCALE GENOMIC DNA]</scope>
    <source>
        <strain evidence="1 2">UM8</strain>
        <plasmid evidence="1 2">pAMEDUM8_300</plasmid>
    </source>
</reference>